<evidence type="ECO:0000256" key="1">
    <source>
        <dbReference type="ARBA" id="ARBA00001933"/>
    </source>
</evidence>
<keyword evidence="9" id="KW-1185">Reference proteome</keyword>
<dbReference type="InterPro" id="IPR015422">
    <property type="entry name" value="PyrdxlP-dep_Trfase_small"/>
</dbReference>
<gene>
    <name evidence="8" type="ORF">ABQ292_06990</name>
</gene>
<evidence type="ECO:0000256" key="6">
    <source>
        <dbReference type="ARBA" id="ARBA00050776"/>
    </source>
</evidence>
<evidence type="ECO:0000313" key="9">
    <source>
        <dbReference type="Proteomes" id="UP001560045"/>
    </source>
</evidence>
<comment type="catalytic activity">
    <reaction evidence="6">
        <text>(sulfur carrier)-H + L-cysteine = (sulfur carrier)-SH + L-alanine</text>
        <dbReference type="Rhea" id="RHEA:43892"/>
        <dbReference type="Rhea" id="RHEA-COMP:14737"/>
        <dbReference type="Rhea" id="RHEA-COMP:14739"/>
        <dbReference type="ChEBI" id="CHEBI:29917"/>
        <dbReference type="ChEBI" id="CHEBI:35235"/>
        <dbReference type="ChEBI" id="CHEBI:57972"/>
        <dbReference type="ChEBI" id="CHEBI:64428"/>
        <dbReference type="EC" id="2.8.1.7"/>
    </reaction>
</comment>
<dbReference type="InterPro" id="IPR010970">
    <property type="entry name" value="Cys_dSase_SufS"/>
</dbReference>
<comment type="similarity">
    <text evidence="2">Belongs to the class-V pyridoxal-phosphate-dependent aminotransferase family. Csd subfamily.</text>
</comment>
<dbReference type="Proteomes" id="UP001560045">
    <property type="component" value="Unassembled WGS sequence"/>
</dbReference>
<dbReference type="CDD" id="cd06453">
    <property type="entry name" value="SufS_like"/>
    <property type="match status" value="1"/>
</dbReference>
<keyword evidence="4 8" id="KW-0808">Transferase</keyword>
<dbReference type="InterPro" id="IPR015421">
    <property type="entry name" value="PyrdxlP-dep_Trfase_major"/>
</dbReference>
<accession>A0ABV3XC31</accession>
<sequence>MTQTVSRPGTGAHEAPLPLDVEAIRADFPILTRTVRDGKRLVYLDSGATSQKPRSVLDAERDFYERINAAPHRGAHQLAEEATGAYESARARIGAFIGAPAEEVVFTRNSTEAINLVAYSLSNAITAKDPAHRRYAVGQGDEIVVTEMEHHANLVPWQQLCERTGATLRWLGLTDGGRLDLSDLATVVNERTKLVAVTQQSNILGTINPLDGIIARAREVGALVLVDGAQSVPHQPVDVATLGADFLVFSGHKMLGPTGIGVLWGRYDVLDAMPPFLTGGSMIEVVRMEGSTFMPPPQRFEAGVPMTAQAIGLGAAVDYLQALGMDRVQAHEEALTGYALEQLQAIPGVTVIGPPDTVARGGAVSFTVEGIHPHDVGQVLDDLGIAVRVGHHCAWPVVRRYGVPATTRATFYVHTGYDDVDALVEGVRAAQRFFGVTPEEERA</sequence>
<dbReference type="PANTHER" id="PTHR43586:SF8">
    <property type="entry name" value="CYSTEINE DESULFURASE 1, CHLOROPLASTIC"/>
    <property type="match status" value="1"/>
</dbReference>
<evidence type="ECO:0000256" key="2">
    <source>
        <dbReference type="ARBA" id="ARBA00010447"/>
    </source>
</evidence>
<keyword evidence="5" id="KW-0663">Pyridoxal phosphate</keyword>
<comment type="cofactor">
    <cofactor evidence="1">
        <name>pyridoxal 5'-phosphate</name>
        <dbReference type="ChEBI" id="CHEBI:597326"/>
    </cofactor>
</comment>
<dbReference type="InterPro" id="IPR015424">
    <property type="entry name" value="PyrdxlP-dep_Trfase"/>
</dbReference>
<dbReference type="Pfam" id="PF00266">
    <property type="entry name" value="Aminotran_5"/>
    <property type="match status" value="1"/>
</dbReference>
<dbReference type="SUPFAM" id="SSF53383">
    <property type="entry name" value="PLP-dependent transferases"/>
    <property type="match status" value="1"/>
</dbReference>
<reference evidence="8 9" key="1">
    <citation type="submission" date="2024-06" db="EMBL/GenBank/DDBJ databases">
        <title>Draft genome sequence of Geodermatophilus badlandi, a novel member of the Geodermatophilaceae isolated from badland sedimentary rocks in the Red desert, Wyoming, USA.</title>
        <authorList>
            <person name="Ben Tekaya S."/>
            <person name="Nouioui I."/>
            <person name="Flores G.M."/>
            <person name="Shaal M.N."/>
            <person name="Bredoire F."/>
            <person name="Basile F."/>
            <person name="Van Diepen L."/>
            <person name="Ward N.L."/>
        </authorList>
    </citation>
    <scope>NUCLEOTIDE SEQUENCE [LARGE SCALE GENOMIC DNA]</scope>
    <source>
        <strain evidence="8 9">WL48A</strain>
    </source>
</reference>
<dbReference type="Gene3D" id="3.40.640.10">
    <property type="entry name" value="Type I PLP-dependent aspartate aminotransferase-like (Major domain)"/>
    <property type="match status" value="1"/>
</dbReference>
<protein>
    <recommendedName>
        <fullName evidence="3">cysteine desulfurase</fullName>
        <ecNumber evidence="3">2.8.1.7</ecNumber>
    </recommendedName>
</protein>
<dbReference type="RefSeq" id="WP_369204645.1">
    <property type="nucleotide sequence ID" value="NZ_JBFNXQ010000014.1"/>
</dbReference>
<dbReference type="NCBIfam" id="TIGR01979">
    <property type="entry name" value="sufS"/>
    <property type="match status" value="1"/>
</dbReference>
<dbReference type="PANTHER" id="PTHR43586">
    <property type="entry name" value="CYSTEINE DESULFURASE"/>
    <property type="match status" value="1"/>
</dbReference>
<dbReference type="EMBL" id="JBFNXQ010000014">
    <property type="protein sequence ID" value="MEX5718114.1"/>
    <property type="molecule type" value="Genomic_DNA"/>
</dbReference>
<dbReference type="Gene3D" id="3.90.1150.10">
    <property type="entry name" value="Aspartate Aminotransferase, domain 1"/>
    <property type="match status" value="1"/>
</dbReference>
<dbReference type="InterPro" id="IPR000192">
    <property type="entry name" value="Aminotrans_V_dom"/>
</dbReference>
<proteinExistence type="inferred from homology"/>
<evidence type="ECO:0000256" key="4">
    <source>
        <dbReference type="ARBA" id="ARBA00022679"/>
    </source>
</evidence>
<comment type="caution">
    <text evidence="8">The sequence shown here is derived from an EMBL/GenBank/DDBJ whole genome shotgun (WGS) entry which is preliminary data.</text>
</comment>
<organism evidence="8 9">
    <name type="scientific">Geodermatophilus maliterrae</name>
    <dbReference type="NCBI Taxonomy" id="3162531"/>
    <lineage>
        <taxon>Bacteria</taxon>
        <taxon>Bacillati</taxon>
        <taxon>Actinomycetota</taxon>
        <taxon>Actinomycetes</taxon>
        <taxon>Geodermatophilales</taxon>
        <taxon>Geodermatophilaceae</taxon>
        <taxon>Geodermatophilus</taxon>
    </lineage>
</organism>
<evidence type="ECO:0000256" key="5">
    <source>
        <dbReference type="ARBA" id="ARBA00022898"/>
    </source>
</evidence>
<evidence type="ECO:0000313" key="8">
    <source>
        <dbReference type="EMBL" id="MEX5718114.1"/>
    </source>
</evidence>
<evidence type="ECO:0000259" key="7">
    <source>
        <dbReference type="Pfam" id="PF00266"/>
    </source>
</evidence>
<dbReference type="GO" id="GO:0031071">
    <property type="term" value="F:cysteine desulfurase activity"/>
    <property type="evidence" value="ECO:0007669"/>
    <property type="project" value="UniProtKB-EC"/>
</dbReference>
<name>A0ABV3XC31_9ACTN</name>
<evidence type="ECO:0000256" key="3">
    <source>
        <dbReference type="ARBA" id="ARBA00012239"/>
    </source>
</evidence>
<feature type="domain" description="Aminotransferase class V" evidence="7">
    <location>
        <begin position="42"/>
        <end position="423"/>
    </location>
</feature>
<dbReference type="EC" id="2.8.1.7" evidence="3"/>